<dbReference type="Proteomes" id="UP001172457">
    <property type="component" value="Chromosome 7"/>
</dbReference>
<feature type="domain" description="Integrase catalytic" evidence="7">
    <location>
        <begin position="307"/>
        <end position="464"/>
    </location>
</feature>
<accession>A0AA38W8F1</accession>
<keyword evidence="2" id="KW-0548">Nucleotidyltransferase</keyword>
<dbReference type="GO" id="GO:0016787">
    <property type="term" value="F:hydrolase activity"/>
    <property type="evidence" value="ECO:0007669"/>
    <property type="project" value="UniProtKB-KW"/>
</dbReference>
<evidence type="ECO:0000256" key="3">
    <source>
        <dbReference type="ARBA" id="ARBA00022722"/>
    </source>
</evidence>
<organism evidence="8 9">
    <name type="scientific">Centaurea solstitialis</name>
    <name type="common">yellow star-thistle</name>
    <dbReference type="NCBI Taxonomy" id="347529"/>
    <lineage>
        <taxon>Eukaryota</taxon>
        <taxon>Viridiplantae</taxon>
        <taxon>Streptophyta</taxon>
        <taxon>Embryophyta</taxon>
        <taxon>Tracheophyta</taxon>
        <taxon>Spermatophyta</taxon>
        <taxon>Magnoliopsida</taxon>
        <taxon>eudicotyledons</taxon>
        <taxon>Gunneridae</taxon>
        <taxon>Pentapetalae</taxon>
        <taxon>asterids</taxon>
        <taxon>campanulids</taxon>
        <taxon>Asterales</taxon>
        <taxon>Asteraceae</taxon>
        <taxon>Carduoideae</taxon>
        <taxon>Cardueae</taxon>
        <taxon>Centaureinae</taxon>
        <taxon>Centaurea</taxon>
    </lineage>
</organism>
<reference evidence="8" key="1">
    <citation type="submission" date="2023-03" db="EMBL/GenBank/DDBJ databases">
        <title>Chromosome-scale reference genome and RAD-based genetic map of yellow starthistle (Centaurea solstitialis) reveal putative structural variation and QTLs associated with invader traits.</title>
        <authorList>
            <person name="Reatini B."/>
            <person name="Cang F.A."/>
            <person name="Jiang Q."/>
            <person name="Mckibben M.T.W."/>
            <person name="Barker M.S."/>
            <person name="Rieseberg L.H."/>
            <person name="Dlugosch K.M."/>
        </authorList>
    </citation>
    <scope>NUCLEOTIDE SEQUENCE</scope>
    <source>
        <strain evidence="8">CAN-66</strain>
        <tissue evidence="8">Leaf</tissue>
    </source>
</reference>
<proteinExistence type="predicted"/>
<dbReference type="GO" id="GO:0003676">
    <property type="term" value="F:nucleic acid binding"/>
    <property type="evidence" value="ECO:0007669"/>
    <property type="project" value="InterPro"/>
</dbReference>
<keyword evidence="3" id="KW-0540">Nuclease</keyword>
<keyword evidence="5" id="KW-0378">Hydrolase</keyword>
<evidence type="ECO:0000256" key="1">
    <source>
        <dbReference type="ARBA" id="ARBA00022679"/>
    </source>
</evidence>
<dbReference type="PANTHER" id="PTHR45835">
    <property type="entry name" value="YALI0A06105P"/>
    <property type="match status" value="1"/>
</dbReference>
<dbReference type="InterPro" id="IPR012337">
    <property type="entry name" value="RNaseH-like_sf"/>
</dbReference>
<gene>
    <name evidence="8" type="ORF">OSB04_029151</name>
</gene>
<keyword evidence="1" id="KW-0808">Transferase</keyword>
<keyword evidence="4" id="KW-0255">Endonuclease</keyword>
<dbReference type="CDD" id="cd09274">
    <property type="entry name" value="RNase_HI_RT_Ty3"/>
    <property type="match status" value="1"/>
</dbReference>
<keyword evidence="6" id="KW-0695">RNA-directed DNA polymerase</keyword>
<dbReference type="InterPro" id="IPR041588">
    <property type="entry name" value="Integrase_H2C2"/>
</dbReference>
<dbReference type="Pfam" id="PF17921">
    <property type="entry name" value="Integrase_H2C2"/>
    <property type="match status" value="1"/>
</dbReference>
<dbReference type="GO" id="GO:0004519">
    <property type="term" value="F:endonuclease activity"/>
    <property type="evidence" value="ECO:0007669"/>
    <property type="project" value="UniProtKB-KW"/>
</dbReference>
<sequence>MAPLLDILTRSYGDSCDIEKFVNLGIAEISHGGTEFSRFSGVLLKLHQTLLSNRHATYSTNKEERQVRMGTDSREKLNSAPILTLPNGTDGFVAYCDASKLGLGYVLMQEGMRYYLYGVRCQIYTDHKSLQHLLNLKELNMRQRRCVELLSDYDCEILYHPGKANVVVDALGCKGGEDAPNIVAFRISIISDIRSEIKEWQEEAMKEENLKIERMIGTLETLGTNTEGLRCFGNHVWIPKLGDLRKKVLTDAHKAKYSVHPGTNKMYHDLKQMYWWPRMKKDVAYFVERCVTCLQVKIEHQRPYGKLQQLPIPKWTWEHITMDFVTKLSRTPKGYDTIWVVVDRLSKAAHFLSMKETYSMERLVKLYIAEVVCLHSLPLSSVSDRNASFQRELGTQVSLSTTYHPQTDGQSEQTIPTLGDMLRACALDFGGSWEDHISLIEFSYNNSYHASIEAAPYEILYGQKCRTPLCWNKVARDRQKSYADKRRKDIEFQVGDHVMLNVSSWKGRIIEPPRYVGPFKIIERIGAVAYKLELPNELSGVHNTFHCLAEPDAAIPLQEIRVYPKLNFVEEPVAVVDRKVRKLRNKEIGLVKIQWKFHKGQECTRETELDMRAKYPHLRYWQCSVALTAEACVTDPLRSVTEALATINIIFFIISSLKYRFPRTEDPGLNSAYWANVRIGLCRSAANPISERLVVIHFELGSGVVREKKRGKEKV</sequence>
<dbReference type="SUPFAM" id="SSF53098">
    <property type="entry name" value="Ribonuclease H-like"/>
    <property type="match status" value="1"/>
</dbReference>
<dbReference type="InterPro" id="IPR056924">
    <property type="entry name" value="SH3_Tf2-1"/>
</dbReference>
<dbReference type="InterPro" id="IPR043502">
    <property type="entry name" value="DNA/RNA_pol_sf"/>
</dbReference>
<keyword evidence="9" id="KW-1185">Reference proteome</keyword>
<dbReference type="InterPro" id="IPR041373">
    <property type="entry name" value="RT_RNaseH"/>
</dbReference>
<evidence type="ECO:0000256" key="4">
    <source>
        <dbReference type="ARBA" id="ARBA00022759"/>
    </source>
</evidence>
<evidence type="ECO:0000256" key="5">
    <source>
        <dbReference type="ARBA" id="ARBA00022801"/>
    </source>
</evidence>
<dbReference type="Pfam" id="PF24626">
    <property type="entry name" value="SH3_Tf2-1"/>
    <property type="match status" value="1"/>
</dbReference>
<dbReference type="SUPFAM" id="SSF56672">
    <property type="entry name" value="DNA/RNA polymerases"/>
    <property type="match status" value="1"/>
</dbReference>
<evidence type="ECO:0000256" key="2">
    <source>
        <dbReference type="ARBA" id="ARBA00022695"/>
    </source>
</evidence>
<dbReference type="InterPro" id="IPR036397">
    <property type="entry name" value="RNaseH_sf"/>
</dbReference>
<evidence type="ECO:0000256" key="6">
    <source>
        <dbReference type="ARBA" id="ARBA00022918"/>
    </source>
</evidence>
<dbReference type="GO" id="GO:0003964">
    <property type="term" value="F:RNA-directed DNA polymerase activity"/>
    <property type="evidence" value="ECO:0007669"/>
    <property type="project" value="UniProtKB-KW"/>
</dbReference>
<name>A0AA38W8F1_9ASTR</name>
<dbReference type="AlphaFoldDB" id="A0AA38W8F1"/>
<comment type="caution">
    <text evidence="8">The sequence shown here is derived from an EMBL/GenBank/DDBJ whole genome shotgun (WGS) entry which is preliminary data.</text>
</comment>
<dbReference type="PANTHER" id="PTHR45835:SF103">
    <property type="entry name" value="RNA-DIRECTED DNA POLYMERASE"/>
    <property type="match status" value="1"/>
</dbReference>
<dbReference type="Pfam" id="PF17917">
    <property type="entry name" value="RT_RNaseH"/>
    <property type="match status" value="1"/>
</dbReference>
<dbReference type="InterPro" id="IPR001584">
    <property type="entry name" value="Integrase_cat-core"/>
</dbReference>
<protein>
    <recommendedName>
        <fullName evidence="7">Integrase catalytic domain-containing protein</fullName>
    </recommendedName>
</protein>
<evidence type="ECO:0000313" key="9">
    <source>
        <dbReference type="Proteomes" id="UP001172457"/>
    </source>
</evidence>
<dbReference type="EMBL" id="JARYMX010000007">
    <property type="protein sequence ID" value="KAJ9542645.1"/>
    <property type="molecule type" value="Genomic_DNA"/>
</dbReference>
<evidence type="ECO:0000313" key="8">
    <source>
        <dbReference type="EMBL" id="KAJ9542645.1"/>
    </source>
</evidence>
<evidence type="ECO:0000259" key="7">
    <source>
        <dbReference type="PROSITE" id="PS50994"/>
    </source>
</evidence>
<dbReference type="Gene3D" id="1.10.340.70">
    <property type="match status" value="1"/>
</dbReference>
<dbReference type="PROSITE" id="PS50994">
    <property type="entry name" value="INTEGRASE"/>
    <property type="match status" value="1"/>
</dbReference>
<dbReference type="GO" id="GO:0015074">
    <property type="term" value="P:DNA integration"/>
    <property type="evidence" value="ECO:0007669"/>
    <property type="project" value="InterPro"/>
</dbReference>
<dbReference type="Gene3D" id="3.30.420.10">
    <property type="entry name" value="Ribonuclease H-like superfamily/Ribonuclease H"/>
    <property type="match status" value="1"/>
</dbReference>